<evidence type="ECO:0000313" key="2">
    <source>
        <dbReference type="EMBL" id="GGD26380.1"/>
    </source>
</evidence>
<reference evidence="2" key="1">
    <citation type="journal article" date="2014" name="Int. J. Syst. Evol. Microbiol.">
        <title>Complete genome sequence of Corynebacterium casei LMG S-19264T (=DSM 44701T), isolated from a smear-ripened cheese.</title>
        <authorList>
            <consortium name="US DOE Joint Genome Institute (JGI-PGF)"/>
            <person name="Walter F."/>
            <person name="Albersmeier A."/>
            <person name="Kalinowski J."/>
            <person name="Ruckert C."/>
        </authorList>
    </citation>
    <scope>NUCLEOTIDE SEQUENCE</scope>
    <source>
        <strain evidence="2">CGMCC 1.15493</strain>
    </source>
</reference>
<evidence type="ECO:0000313" key="3">
    <source>
        <dbReference type="Proteomes" id="UP000613160"/>
    </source>
</evidence>
<reference evidence="2" key="2">
    <citation type="submission" date="2020-09" db="EMBL/GenBank/DDBJ databases">
        <authorList>
            <person name="Sun Q."/>
            <person name="Zhou Y."/>
        </authorList>
    </citation>
    <scope>NUCLEOTIDE SEQUENCE</scope>
    <source>
        <strain evidence="2">CGMCC 1.15493</strain>
    </source>
</reference>
<dbReference type="AlphaFoldDB" id="A0A916Y2G8"/>
<keyword evidence="3" id="KW-1185">Reference proteome</keyword>
<dbReference type="Proteomes" id="UP000613160">
    <property type="component" value="Unassembled WGS sequence"/>
</dbReference>
<name>A0A916Y2G8_9HYPH</name>
<comment type="caution">
    <text evidence="2">The sequence shown here is derived from an EMBL/GenBank/DDBJ whole genome shotgun (WGS) entry which is preliminary data.</text>
</comment>
<gene>
    <name evidence="2" type="ORF">GCM10011335_31850</name>
</gene>
<organism evidence="2 3">
    <name type="scientific">Aureimonas glaciei</name>
    <dbReference type="NCBI Taxonomy" id="1776957"/>
    <lineage>
        <taxon>Bacteria</taxon>
        <taxon>Pseudomonadati</taxon>
        <taxon>Pseudomonadota</taxon>
        <taxon>Alphaproteobacteria</taxon>
        <taxon>Hyphomicrobiales</taxon>
        <taxon>Aurantimonadaceae</taxon>
        <taxon>Aureimonas</taxon>
    </lineage>
</organism>
<proteinExistence type="predicted"/>
<dbReference type="EMBL" id="BMJJ01000007">
    <property type="protein sequence ID" value="GGD26380.1"/>
    <property type="molecule type" value="Genomic_DNA"/>
</dbReference>
<feature type="region of interest" description="Disordered" evidence="1">
    <location>
        <begin position="1"/>
        <end position="23"/>
    </location>
</feature>
<accession>A0A916Y2G8</accession>
<evidence type="ECO:0000256" key="1">
    <source>
        <dbReference type="SAM" id="MobiDB-lite"/>
    </source>
</evidence>
<sequence>MVSLWQVPEDVRTDLPGKDGGCVGRSAEEGFYERRDLLAEEDAEKPDECDDRRRGRAHVEKRIDHADEETCAERQEVESHCGIPLLRKAAGPTVVGSAVADQPSWALNIDLA</sequence>
<protein>
    <submittedName>
        <fullName evidence="2">Uncharacterized protein</fullName>
    </submittedName>
</protein>